<dbReference type="RefSeq" id="WP_324275953.1">
    <property type="nucleotide sequence ID" value="NZ_CP141261.1"/>
</dbReference>
<dbReference type="EMBL" id="CP141261">
    <property type="protein sequence ID" value="WRL64628.1"/>
    <property type="molecule type" value="Genomic_DNA"/>
</dbReference>
<accession>A0ABZ1B482</accession>
<dbReference type="Proteomes" id="UP001324287">
    <property type="component" value="Chromosome"/>
</dbReference>
<evidence type="ECO:0000313" key="2">
    <source>
        <dbReference type="Proteomes" id="UP001324287"/>
    </source>
</evidence>
<reference evidence="1 2" key="1">
    <citation type="submission" date="2023-12" db="EMBL/GenBank/DDBJ databases">
        <title>Blastococcus brunescens sp. nov., an actonobacterium isolated from sandstone collected in sahara desert.</title>
        <authorList>
            <person name="Gtari M."/>
            <person name="Ghodhbane F."/>
        </authorList>
    </citation>
    <scope>NUCLEOTIDE SEQUENCE [LARGE SCALE GENOMIC DNA]</scope>
    <source>
        <strain evidence="1 2">BMG 8361</strain>
    </source>
</reference>
<keyword evidence="2" id="KW-1185">Reference proteome</keyword>
<sequence length="59" mass="6207">MTALALVAAHPDDVTTLVAHEPPLVQVLPDVDRAVAATRAVQAVYQDRGGATAWRRSSA</sequence>
<protein>
    <submittedName>
        <fullName evidence="1">Uncharacterized protein</fullName>
    </submittedName>
</protein>
<proteinExistence type="predicted"/>
<name>A0ABZ1B482_9ACTN</name>
<gene>
    <name evidence="1" type="ORF">U6N30_02190</name>
</gene>
<evidence type="ECO:0000313" key="1">
    <source>
        <dbReference type="EMBL" id="WRL64628.1"/>
    </source>
</evidence>
<organism evidence="1 2">
    <name type="scientific">Blastococcus brunescens</name>
    <dbReference type="NCBI Taxonomy" id="1564165"/>
    <lineage>
        <taxon>Bacteria</taxon>
        <taxon>Bacillati</taxon>
        <taxon>Actinomycetota</taxon>
        <taxon>Actinomycetes</taxon>
        <taxon>Geodermatophilales</taxon>
        <taxon>Geodermatophilaceae</taxon>
        <taxon>Blastococcus</taxon>
    </lineage>
</organism>